<evidence type="ECO:0000313" key="3">
    <source>
        <dbReference type="EMBL" id="BCD98145.1"/>
    </source>
</evidence>
<dbReference type="EMBL" id="AP023086">
    <property type="protein sequence ID" value="BCD98145.1"/>
    <property type="molecule type" value="Genomic_DNA"/>
</dbReference>
<organism evidence="3 4">
    <name type="scientific">Marinagarivorans cellulosilyticus</name>
    <dbReference type="NCBI Taxonomy" id="2721545"/>
    <lineage>
        <taxon>Bacteria</taxon>
        <taxon>Pseudomonadati</taxon>
        <taxon>Pseudomonadota</taxon>
        <taxon>Gammaproteobacteria</taxon>
        <taxon>Cellvibrionales</taxon>
        <taxon>Cellvibrionaceae</taxon>
        <taxon>Marinagarivorans</taxon>
    </lineage>
</organism>
<dbReference type="AlphaFoldDB" id="A0AAN2BKN3"/>
<dbReference type="InterPro" id="IPR025388">
    <property type="entry name" value="Alginate_export_dom"/>
</dbReference>
<evidence type="ECO:0000259" key="2">
    <source>
        <dbReference type="Pfam" id="PF13372"/>
    </source>
</evidence>
<dbReference type="KEGG" id="marq:MARGE09_P2346"/>
<name>A0AAN2BKN3_9GAMM</name>
<feature type="chain" id="PRO_5042837038" description="Alginate export domain-containing protein" evidence="1">
    <location>
        <begin position="19"/>
        <end position="404"/>
    </location>
</feature>
<dbReference type="Pfam" id="PF13372">
    <property type="entry name" value="Alginate_exp"/>
    <property type="match status" value="1"/>
</dbReference>
<proteinExistence type="predicted"/>
<evidence type="ECO:0000313" key="4">
    <source>
        <dbReference type="Proteomes" id="UP001320119"/>
    </source>
</evidence>
<gene>
    <name evidence="3" type="ORF">MARGE09_P2346</name>
</gene>
<protein>
    <recommendedName>
        <fullName evidence="2">Alginate export domain-containing protein</fullName>
    </recommendedName>
</protein>
<reference evidence="3 4" key="1">
    <citation type="journal article" date="2022" name="IScience">
        <title>An ultrasensitive nanofiber-based assay for enzymatic hydrolysis and deep-sea microbial degradation of cellulose.</title>
        <authorList>
            <person name="Tsudome M."/>
            <person name="Tachioka M."/>
            <person name="Miyazaki M."/>
            <person name="Uchimura K."/>
            <person name="Tsuda M."/>
            <person name="Takaki Y."/>
            <person name="Deguchi S."/>
        </authorList>
    </citation>
    <scope>NUCLEOTIDE SEQUENCE [LARGE SCALE GENOMIC DNA]</scope>
    <source>
        <strain evidence="3 4">GE09</strain>
    </source>
</reference>
<keyword evidence="4" id="KW-1185">Reference proteome</keyword>
<keyword evidence="1" id="KW-0732">Signal</keyword>
<dbReference type="InterPro" id="IPR023614">
    <property type="entry name" value="Porin_dom_sf"/>
</dbReference>
<feature type="domain" description="Alginate export" evidence="2">
    <location>
        <begin position="59"/>
        <end position="249"/>
    </location>
</feature>
<evidence type="ECO:0000256" key="1">
    <source>
        <dbReference type="SAM" id="SignalP"/>
    </source>
</evidence>
<accession>A0AAN2BKN3</accession>
<dbReference type="Gene3D" id="2.40.160.10">
    <property type="entry name" value="Porin"/>
    <property type="match status" value="1"/>
</dbReference>
<feature type="signal peptide" evidence="1">
    <location>
        <begin position="1"/>
        <end position="18"/>
    </location>
</feature>
<sequence>MKKIHALTLASAISAAYASPTIAEEASSITEALKGGDVTLSLRMRYEDVTVANPVAGEKDGTADLLSLKTRLTYVSQDFKGFGLGLEMDDVTHLQDYEPEGAGIGDPEGTEVNQYYLSFKAAKTTAKMGRNRILLDNQRFVGGVGFRQNEQTYDSFTIQSKDVENLTLFGSYITAVKRIFGEQSAAGVHDTQTVLLNAKYAFNDAINLTGYYYDIDNYSKADFSTSTMGIRATGKAGGFGYEAEVATQSESGDNPAEYSAGYFSANLSYAFKPVTISGGYESLGTDEDKGRFITPLATLHKFQGWTDVFLGGGSGNVEGGINDIYFKVAGKAGPVKLAAIYHQFDVNDSDQTGFDSFGSEIGFVVSGKVKGVGLSLKYADFSADEKAENYKDTQKLWLTAAASF</sequence>
<dbReference type="Proteomes" id="UP001320119">
    <property type="component" value="Chromosome"/>
</dbReference>
<dbReference type="RefSeq" id="WP_236982311.1">
    <property type="nucleotide sequence ID" value="NZ_AP023086.1"/>
</dbReference>